<accession>A0A5C6AJ82</accession>
<feature type="transmembrane region" description="Helical" evidence="1">
    <location>
        <begin position="450"/>
        <end position="469"/>
    </location>
</feature>
<keyword evidence="3" id="KW-1185">Reference proteome</keyword>
<comment type="caution">
    <text evidence="2">The sequence shown here is derived from an EMBL/GenBank/DDBJ whole genome shotgun (WGS) entry which is preliminary data.</text>
</comment>
<keyword evidence="1" id="KW-0812">Transmembrane</keyword>
<dbReference type="Proteomes" id="UP000317421">
    <property type="component" value="Unassembled WGS sequence"/>
</dbReference>
<feature type="transmembrane region" description="Helical" evidence="1">
    <location>
        <begin position="410"/>
        <end position="438"/>
    </location>
</feature>
<evidence type="ECO:0000313" key="3">
    <source>
        <dbReference type="Proteomes" id="UP000317421"/>
    </source>
</evidence>
<evidence type="ECO:0000256" key="1">
    <source>
        <dbReference type="SAM" id="Phobius"/>
    </source>
</evidence>
<evidence type="ECO:0000313" key="2">
    <source>
        <dbReference type="EMBL" id="TWT99460.1"/>
    </source>
</evidence>
<sequence>MPADSSRVDADRQLLIDAQGRGVAATLKAYARLSGPGWLQSALTLGGGSLGSSLYLGILGGFSLLWLQPFAMAIGVVMMSAIAYVTLSTGERPFRAINRHINPVLGWSWLIATLMANMVWSLPQYSLCFAVCEQNFFPSVFQGDGVLAPGPSNSLLGRWVVSGAVLVLCTVVTWSYGSGSWGVRLYDAILKWVVALIVVCFIGVVVRMAMTPEGVNWGAVFAGLLPNFKHLYEPVATLRPLLEGIADPEARRYWTELIVGEQRDVMLAAGAAAVGINMTFLLPYALLTRGWDKAFRGMTIFDLATGTFIPFVLATGCVVIAAAQQFHGRLPEGVVVAADGSVEVPRHFQKPYDALLEQRAAATVSGSNQIIPFTAADERIAATLVRRDTFDLAKSLARLFDPSGGSGGHFMANIVFGVGVVAMTISSISLMMLISGFVVCEVLDRPAEGWVFRLGCLIASVGAFWPLLWEGDARAWLTVIAGVYGAMLLPIAYVTFFVMMNKKSLLGAEAPTGASRIVWNVLMAIAATAATAAGVSAIVEKGGIVGVAFVVAYIALVLVVQCFHKPPQASAVAGAAPFATASL</sequence>
<organism evidence="2 3">
    <name type="scientific">Botrimarina colliarenosi</name>
    <dbReference type="NCBI Taxonomy" id="2528001"/>
    <lineage>
        <taxon>Bacteria</taxon>
        <taxon>Pseudomonadati</taxon>
        <taxon>Planctomycetota</taxon>
        <taxon>Planctomycetia</taxon>
        <taxon>Pirellulales</taxon>
        <taxon>Lacipirellulaceae</taxon>
        <taxon>Botrimarina</taxon>
    </lineage>
</organism>
<gene>
    <name evidence="2" type="ORF">Pla108_03990</name>
</gene>
<feature type="transmembrane region" description="Helical" evidence="1">
    <location>
        <begin position="156"/>
        <end position="177"/>
    </location>
</feature>
<feature type="transmembrane region" description="Helical" evidence="1">
    <location>
        <begin position="189"/>
        <end position="210"/>
    </location>
</feature>
<feature type="transmembrane region" description="Helical" evidence="1">
    <location>
        <begin position="70"/>
        <end position="89"/>
    </location>
</feature>
<dbReference type="RefSeq" id="WP_197526154.1">
    <property type="nucleotide sequence ID" value="NZ_SJPR01000001.1"/>
</dbReference>
<feature type="transmembrane region" description="Helical" evidence="1">
    <location>
        <begin position="475"/>
        <end position="496"/>
    </location>
</feature>
<dbReference type="AlphaFoldDB" id="A0A5C6AJ82"/>
<keyword evidence="1" id="KW-0472">Membrane</keyword>
<proteinExistence type="predicted"/>
<feature type="transmembrane region" description="Helical" evidence="1">
    <location>
        <begin position="101"/>
        <end position="120"/>
    </location>
</feature>
<feature type="transmembrane region" description="Helical" evidence="1">
    <location>
        <begin position="299"/>
        <end position="323"/>
    </location>
</feature>
<name>A0A5C6AJ82_9BACT</name>
<dbReference type="EMBL" id="SJPR01000001">
    <property type="protein sequence ID" value="TWT99460.1"/>
    <property type="molecule type" value="Genomic_DNA"/>
</dbReference>
<feature type="transmembrane region" description="Helical" evidence="1">
    <location>
        <begin position="517"/>
        <end position="538"/>
    </location>
</feature>
<feature type="transmembrane region" description="Helical" evidence="1">
    <location>
        <begin position="544"/>
        <end position="563"/>
    </location>
</feature>
<protein>
    <submittedName>
        <fullName evidence="2">Natural resistance-associated macrophage protein</fullName>
    </submittedName>
</protein>
<feature type="transmembrane region" description="Helical" evidence="1">
    <location>
        <begin position="42"/>
        <end position="64"/>
    </location>
</feature>
<reference evidence="2 3" key="1">
    <citation type="submission" date="2019-02" db="EMBL/GenBank/DDBJ databases">
        <title>Deep-cultivation of Planctomycetes and their phenomic and genomic characterization uncovers novel biology.</title>
        <authorList>
            <person name="Wiegand S."/>
            <person name="Jogler M."/>
            <person name="Boedeker C."/>
            <person name="Pinto D."/>
            <person name="Vollmers J."/>
            <person name="Rivas-Marin E."/>
            <person name="Kohn T."/>
            <person name="Peeters S.H."/>
            <person name="Heuer A."/>
            <person name="Rast P."/>
            <person name="Oberbeckmann S."/>
            <person name="Bunk B."/>
            <person name="Jeske O."/>
            <person name="Meyerdierks A."/>
            <person name="Storesund J.E."/>
            <person name="Kallscheuer N."/>
            <person name="Luecker S."/>
            <person name="Lage O.M."/>
            <person name="Pohl T."/>
            <person name="Merkel B.J."/>
            <person name="Hornburger P."/>
            <person name="Mueller R.-W."/>
            <person name="Bruemmer F."/>
            <person name="Labrenz M."/>
            <person name="Spormann A.M."/>
            <person name="Op Den Camp H."/>
            <person name="Overmann J."/>
            <person name="Amann R."/>
            <person name="Jetten M.S.M."/>
            <person name="Mascher T."/>
            <person name="Medema M.H."/>
            <person name="Devos D.P."/>
            <person name="Kaster A.-K."/>
            <person name="Ovreas L."/>
            <person name="Rohde M."/>
            <person name="Galperin M.Y."/>
            <person name="Jogler C."/>
        </authorList>
    </citation>
    <scope>NUCLEOTIDE SEQUENCE [LARGE SCALE GENOMIC DNA]</scope>
    <source>
        <strain evidence="2 3">Pla108</strain>
    </source>
</reference>
<keyword evidence="1" id="KW-1133">Transmembrane helix</keyword>
<feature type="transmembrane region" description="Helical" evidence="1">
    <location>
        <begin position="265"/>
        <end position="287"/>
    </location>
</feature>